<organism evidence="7 8">
    <name type="scientific">Hypsizygus marmoreus</name>
    <name type="common">White beech mushroom</name>
    <name type="synonym">Agaricus marmoreus</name>
    <dbReference type="NCBI Taxonomy" id="39966"/>
    <lineage>
        <taxon>Eukaryota</taxon>
        <taxon>Fungi</taxon>
        <taxon>Dikarya</taxon>
        <taxon>Basidiomycota</taxon>
        <taxon>Agaricomycotina</taxon>
        <taxon>Agaricomycetes</taxon>
        <taxon>Agaricomycetidae</taxon>
        <taxon>Agaricales</taxon>
        <taxon>Tricholomatineae</taxon>
        <taxon>Lyophyllaceae</taxon>
        <taxon>Hypsizygus</taxon>
    </lineage>
</organism>
<dbReference type="InParanoid" id="A0A369KAQ6"/>
<keyword evidence="2" id="KW-0479">Metal-binding</keyword>
<keyword evidence="3" id="KW-0863">Zinc-finger</keyword>
<sequence>MPSGSQPCKCSHREASSPDPPPTNTSPDNSRPLSPEPQVLTRLEKFNRQFKVKSMSDEDVLVAQKLTWTSDVYGHFFAPTITHDGDTVQYNFKCKNSLSIIVSCACHDESTSNLKQHIACCEPGNSSEARAMMAFIQGSTYSPSKHRMKITLWVAWRHHPFQIVEDSKLLNIFYDLNNKVVTPSRFTVSCDVKEIFELSCSKVVKMLQVRDGKMISIILDFIKASKAHTGHYLAGHIAECIHEYGIQKKIMALTLDNASNNLTLTNELQVLIPSFHGQKTRVRCLAHILNLMVKAILSQFSKKGKATDDGDEDDVTDTDEDEGYDFRAARLIDNDDITDDQE</sequence>
<evidence type="ECO:0000256" key="4">
    <source>
        <dbReference type="ARBA" id="ARBA00022833"/>
    </source>
</evidence>
<dbReference type="InterPro" id="IPR012337">
    <property type="entry name" value="RNaseH-like_sf"/>
</dbReference>
<name>A0A369KAQ6_HYPMA</name>
<dbReference type="STRING" id="39966.A0A369KAQ6"/>
<proteinExistence type="predicted"/>
<keyword evidence="4" id="KW-0862">Zinc</keyword>
<reference evidence="7" key="1">
    <citation type="submission" date="2018-04" db="EMBL/GenBank/DDBJ databases">
        <title>Whole genome sequencing of Hypsizygus marmoreus.</title>
        <authorList>
            <person name="Choi I.-G."/>
            <person name="Min B."/>
            <person name="Kim J.-G."/>
            <person name="Kim S."/>
            <person name="Oh Y.-L."/>
            <person name="Kong W.-S."/>
            <person name="Park H."/>
            <person name="Jeong J."/>
            <person name="Song E.-S."/>
        </authorList>
    </citation>
    <scope>NUCLEOTIDE SEQUENCE [LARGE SCALE GENOMIC DNA]</scope>
    <source>
        <strain evidence="7">51987-8</strain>
    </source>
</reference>
<comment type="subcellular location">
    <subcellularLocation>
        <location evidence="1">Nucleus</location>
    </subcellularLocation>
</comment>
<keyword evidence="8" id="KW-1185">Reference proteome</keyword>
<feature type="region of interest" description="Disordered" evidence="6">
    <location>
        <begin position="303"/>
        <end position="323"/>
    </location>
</feature>
<gene>
    <name evidence="7" type="ORF">Hypma_000159</name>
</gene>
<dbReference type="InterPro" id="IPR052035">
    <property type="entry name" value="ZnF_BED_domain_contain"/>
</dbReference>
<feature type="region of interest" description="Disordered" evidence="6">
    <location>
        <begin position="1"/>
        <end position="37"/>
    </location>
</feature>
<evidence type="ECO:0000313" key="8">
    <source>
        <dbReference type="Proteomes" id="UP000076154"/>
    </source>
</evidence>
<dbReference type="AlphaFoldDB" id="A0A369KAQ6"/>
<dbReference type="PANTHER" id="PTHR46481:SF10">
    <property type="entry name" value="ZINC FINGER BED DOMAIN-CONTAINING PROTEIN 39"/>
    <property type="match status" value="1"/>
</dbReference>
<evidence type="ECO:0000313" key="7">
    <source>
        <dbReference type="EMBL" id="RDB30988.1"/>
    </source>
</evidence>
<dbReference type="EMBL" id="LUEZ02000002">
    <property type="protein sequence ID" value="RDB30988.1"/>
    <property type="molecule type" value="Genomic_DNA"/>
</dbReference>
<feature type="compositionally biased region" description="Acidic residues" evidence="6">
    <location>
        <begin position="309"/>
        <end position="323"/>
    </location>
</feature>
<dbReference type="SUPFAM" id="SSF53098">
    <property type="entry name" value="Ribonuclease H-like"/>
    <property type="match status" value="1"/>
</dbReference>
<protein>
    <recommendedName>
        <fullName evidence="9">AC transposase</fullName>
    </recommendedName>
</protein>
<dbReference type="PANTHER" id="PTHR46481">
    <property type="entry name" value="ZINC FINGER BED DOMAIN-CONTAINING PROTEIN 4"/>
    <property type="match status" value="1"/>
</dbReference>
<evidence type="ECO:0000256" key="1">
    <source>
        <dbReference type="ARBA" id="ARBA00004123"/>
    </source>
</evidence>
<keyword evidence="5" id="KW-0539">Nucleus</keyword>
<evidence type="ECO:0008006" key="9">
    <source>
        <dbReference type="Google" id="ProtNLM"/>
    </source>
</evidence>
<dbReference type="OrthoDB" id="3247971at2759"/>
<dbReference type="GO" id="GO:0008270">
    <property type="term" value="F:zinc ion binding"/>
    <property type="evidence" value="ECO:0007669"/>
    <property type="project" value="UniProtKB-KW"/>
</dbReference>
<evidence type="ECO:0000256" key="6">
    <source>
        <dbReference type="SAM" id="MobiDB-lite"/>
    </source>
</evidence>
<dbReference type="Proteomes" id="UP000076154">
    <property type="component" value="Unassembled WGS sequence"/>
</dbReference>
<dbReference type="GO" id="GO:0005634">
    <property type="term" value="C:nucleus"/>
    <property type="evidence" value="ECO:0007669"/>
    <property type="project" value="UniProtKB-SubCell"/>
</dbReference>
<comment type="caution">
    <text evidence="7">The sequence shown here is derived from an EMBL/GenBank/DDBJ whole genome shotgun (WGS) entry which is preliminary data.</text>
</comment>
<evidence type="ECO:0000256" key="5">
    <source>
        <dbReference type="ARBA" id="ARBA00023242"/>
    </source>
</evidence>
<evidence type="ECO:0000256" key="3">
    <source>
        <dbReference type="ARBA" id="ARBA00022771"/>
    </source>
</evidence>
<evidence type="ECO:0000256" key="2">
    <source>
        <dbReference type="ARBA" id="ARBA00022723"/>
    </source>
</evidence>
<accession>A0A369KAQ6</accession>